<dbReference type="EMBL" id="FOZG01000001">
    <property type="protein sequence ID" value="SFR90935.1"/>
    <property type="molecule type" value="Genomic_DNA"/>
</dbReference>
<evidence type="ECO:0000256" key="1">
    <source>
        <dbReference type="PIRNR" id="PIRNR006241"/>
    </source>
</evidence>
<dbReference type="RefSeq" id="WP_093313352.1">
    <property type="nucleotide sequence ID" value="NZ_FOZG01000001.1"/>
</dbReference>
<dbReference type="AlphaFoldDB" id="A0A1I6KI70"/>
<gene>
    <name evidence="4" type="ORF">SAMN05192580_1769</name>
</gene>
<dbReference type="SUPFAM" id="SSF51658">
    <property type="entry name" value="Xylose isomerase-like"/>
    <property type="match status" value="1"/>
</dbReference>
<organism evidence="4 5">
    <name type="scientific">Sphingomonas jatrophae</name>
    <dbReference type="NCBI Taxonomy" id="1166337"/>
    <lineage>
        <taxon>Bacteria</taxon>
        <taxon>Pseudomonadati</taxon>
        <taxon>Pseudomonadota</taxon>
        <taxon>Alphaproteobacteria</taxon>
        <taxon>Sphingomonadales</taxon>
        <taxon>Sphingomonadaceae</taxon>
        <taxon>Sphingomonas</taxon>
    </lineage>
</organism>
<dbReference type="InterPro" id="IPR050312">
    <property type="entry name" value="IolE/XylAMocC-like"/>
</dbReference>
<dbReference type="InterPro" id="IPR013022">
    <property type="entry name" value="Xyl_isomerase-like_TIM-brl"/>
</dbReference>
<dbReference type="OrthoDB" id="9786584at2"/>
<protein>
    <submittedName>
        <fullName evidence="4">Hydroxypyruvate isomerase</fullName>
    </submittedName>
</protein>
<dbReference type="GO" id="GO:0016853">
    <property type="term" value="F:isomerase activity"/>
    <property type="evidence" value="ECO:0007669"/>
    <property type="project" value="UniProtKB-KW"/>
</dbReference>
<evidence type="ECO:0000259" key="3">
    <source>
        <dbReference type="Pfam" id="PF01261"/>
    </source>
</evidence>
<sequence length="277" mass="28770">MRRLRFAAHLGVRAPDRPLFMASAGLSAAEQIAWIAAHGFAGVFDNFLCLRSEAEQAAFGRLATDHGLEIGSFALDPAGWATPLWSRDDAEARAAQDAVVARAVAAARRAGSRTATCVTGFDPARPRAEQRAAMAANLARVGDAAAAGGLTLCVEPVAEAFIPGLLVTRVREAEEIVAAADHPAVRLAFDVGHIAIAGDDPAGPLPEAPGLVQIADAPGRIDPGAGSVDWHGVFTMIERTGFAGLIEVELEAMRPGVEGEAALLARLAALDRMMGEA</sequence>
<comment type="similarity">
    <text evidence="1">Belongs to the hyi family.</text>
</comment>
<keyword evidence="5" id="KW-1185">Reference proteome</keyword>
<keyword evidence="4" id="KW-0670">Pyruvate</keyword>
<dbReference type="Gene3D" id="3.20.20.150">
    <property type="entry name" value="Divalent-metal-dependent TIM barrel enzymes"/>
    <property type="match status" value="1"/>
</dbReference>
<dbReference type="PIRSF" id="PIRSF006241">
    <property type="entry name" value="HyI"/>
    <property type="match status" value="1"/>
</dbReference>
<dbReference type="Pfam" id="PF01261">
    <property type="entry name" value="AP_endonuc_2"/>
    <property type="match status" value="1"/>
</dbReference>
<feature type="active site" description="Proton donor/acceptor" evidence="2">
    <location>
        <position position="155"/>
    </location>
</feature>
<name>A0A1I6KI70_9SPHN</name>
<feature type="domain" description="Xylose isomerase-like TIM barrel" evidence="3">
    <location>
        <begin position="32"/>
        <end position="262"/>
    </location>
</feature>
<feature type="active site" description="Proton donor/acceptor" evidence="2">
    <location>
        <position position="249"/>
    </location>
</feature>
<dbReference type="STRING" id="1166337.SAMN05192580_1769"/>
<proteinExistence type="inferred from homology"/>
<dbReference type="PANTHER" id="PTHR12110">
    <property type="entry name" value="HYDROXYPYRUVATE ISOMERASE"/>
    <property type="match status" value="1"/>
</dbReference>
<evidence type="ECO:0000313" key="4">
    <source>
        <dbReference type="EMBL" id="SFR90935.1"/>
    </source>
</evidence>
<accession>A0A1I6KI70</accession>
<evidence type="ECO:0000256" key="2">
    <source>
        <dbReference type="PIRSR" id="PIRSR006241-50"/>
    </source>
</evidence>
<dbReference type="InterPro" id="IPR026040">
    <property type="entry name" value="HyI-like"/>
</dbReference>
<keyword evidence="1 4" id="KW-0413">Isomerase</keyword>
<dbReference type="Proteomes" id="UP000198824">
    <property type="component" value="Unassembled WGS sequence"/>
</dbReference>
<dbReference type="InterPro" id="IPR036237">
    <property type="entry name" value="Xyl_isomerase-like_sf"/>
</dbReference>
<evidence type="ECO:0000313" key="5">
    <source>
        <dbReference type="Proteomes" id="UP000198824"/>
    </source>
</evidence>
<reference evidence="4 5" key="1">
    <citation type="submission" date="2016-10" db="EMBL/GenBank/DDBJ databases">
        <authorList>
            <person name="de Groot N.N."/>
        </authorList>
    </citation>
    <scope>NUCLEOTIDE SEQUENCE [LARGE SCALE GENOMIC DNA]</scope>
    <source>
        <strain evidence="4 5">S5-249</strain>
    </source>
</reference>